<name>A0A815N5W0_ADIRI</name>
<dbReference type="SUPFAM" id="SSF52129">
    <property type="entry name" value="Caspase-like"/>
    <property type="match status" value="1"/>
</dbReference>
<accession>A0A815N5W0</accession>
<feature type="domain" description="Peptidase C14 caspase" evidence="1">
    <location>
        <begin position="11"/>
        <end position="239"/>
    </location>
</feature>
<keyword evidence="3" id="KW-1185">Reference proteome</keyword>
<evidence type="ECO:0000313" key="2">
    <source>
        <dbReference type="EMBL" id="CAF1430484.1"/>
    </source>
</evidence>
<evidence type="ECO:0000259" key="1">
    <source>
        <dbReference type="Pfam" id="PF00656"/>
    </source>
</evidence>
<organism evidence="2 3">
    <name type="scientific">Adineta ricciae</name>
    <name type="common">Rotifer</name>
    <dbReference type="NCBI Taxonomy" id="249248"/>
    <lineage>
        <taxon>Eukaryota</taxon>
        <taxon>Metazoa</taxon>
        <taxon>Spiralia</taxon>
        <taxon>Gnathifera</taxon>
        <taxon>Rotifera</taxon>
        <taxon>Eurotatoria</taxon>
        <taxon>Bdelloidea</taxon>
        <taxon>Adinetida</taxon>
        <taxon>Adinetidae</taxon>
        <taxon>Adineta</taxon>
    </lineage>
</organism>
<dbReference type="AlphaFoldDB" id="A0A815N5W0"/>
<gene>
    <name evidence="2" type="ORF">XAT740_LOCUS35745</name>
</gene>
<protein>
    <recommendedName>
        <fullName evidence="1">Peptidase C14 caspase domain-containing protein</fullName>
    </recommendedName>
</protein>
<dbReference type="InterPro" id="IPR011600">
    <property type="entry name" value="Pept_C14_caspase"/>
</dbReference>
<dbReference type="Gene3D" id="3.40.50.1460">
    <property type="match status" value="1"/>
</dbReference>
<reference evidence="2" key="1">
    <citation type="submission" date="2021-02" db="EMBL/GenBank/DDBJ databases">
        <authorList>
            <person name="Nowell W R."/>
        </authorList>
    </citation>
    <scope>NUCLEOTIDE SEQUENCE</scope>
</reference>
<dbReference type="InterPro" id="IPR029030">
    <property type="entry name" value="Caspase-like_dom_sf"/>
</dbReference>
<dbReference type="PANTHER" id="PTHR22576">
    <property type="entry name" value="MUCOSA ASSOCIATED LYMPHOID TISSUE LYMPHOMA TRANSLOCATION PROTEIN 1/PARACASPASE"/>
    <property type="match status" value="1"/>
</dbReference>
<dbReference type="SUPFAM" id="SSF56399">
    <property type="entry name" value="ADP-ribosylation"/>
    <property type="match status" value="1"/>
</dbReference>
<proteinExistence type="predicted"/>
<evidence type="ECO:0000313" key="3">
    <source>
        <dbReference type="Proteomes" id="UP000663828"/>
    </source>
</evidence>
<sequence>MASDAAAKPERRIACCIGNGSYSHQSNRLQQSANNANDLGTLFKTLGFDVTTIINGNRERLSQAIKTLTQNVKQGDLIIFYYCGQTYQVNGIDYLIHVDDEQLNSESDVASSALNTQEILNLLSETGKHFAIILVVDSSKIYQLGNARESKSKADVPSSRGIRKVNLPHETIVQFACDVDQMVNVITHNDRNTLYTKILLQYMAKQYVHVKDIFKYIENDVYQQTNRQQRPSSANRLSKGLQVFLNYGIVVPKLRIEEFLSDAKLADEEEAYYSECREYYKLTKEPLVCISDEVLASDSSYSCTTLKLAVDVNCYQLELGTFFDKFCETIGLPREFLTLKRVQKGSAILETEIADKSKPNGLKVKLKMIYKSLTEKMRQELAKIKIFFLFMGSVESLGKVQKFRSEIKMNPQYNRVYTQGRDFWAGPTPDRLDRGGNPYFCPVGWKRWSFYVTEKFYDKFKGWSICYHGTKFSYGLVILLSGLKPAERVELGQGIYTTPSINYACHPRYAEVKLIESSTDNTFFKSGKYVQFVLECRVHPSNIILKGPETLDATKFNTTIDNNISNDTIEWLINNQGLELVDFNDPNASIICTGIMVRVTDNHPALLPQSQWWHHAHLCDYSKCCMFAIDRKTLQALYEKGDQCNIMYD</sequence>
<dbReference type="GO" id="GO:0004197">
    <property type="term" value="F:cysteine-type endopeptidase activity"/>
    <property type="evidence" value="ECO:0007669"/>
    <property type="project" value="InterPro"/>
</dbReference>
<dbReference type="InterPro" id="IPR052039">
    <property type="entry name" value="Caspase-related_regulators"/>
</dbReference>
<dbReference type="Proteomes" id="UP000663828">
    <property type="component" value="Unassembled WGS sequence"/>
</dbReference>
<dbReference type="Pfam" id="PF00656">
    <property type="entry name" value="Peptidase_C14"/>
    <property type="match status" value="1"/>
</dbReference>
<dbReference type="EMBL" id="CAJNOR010003610">
    <property type="protein sequence ID" value="CAF1430484.1"/>
    <property type="molecule type" value="Genomic_DNA"/>
</dbReference>
<comment type="caution">
    <text evidence="2">The sequence shown here is derived from an EMBL/GenBank/DDBJ whole genome shotgun (WGS) entry which is preliminary data.</text>
</comment>
<dbReference type="GO" id="GO:0006508">
    <property type="term" value="P:proteolysis"/>
    <property type="evidence" value="ECO:0007669"/>
    <property type="project" value="InterPro"/>
</dbReference>
<dbReference type="PANTHER" id="PTHR22576:SF37">
    <property type="entry name" value="MUCOSA-ASSOCIATED LYMPHOID TISSUE LYMPHOMA TRANSLOCATION PROTEIN 1"/>
    <property type="match status" value="1"/>
</dbReference>